<evidence type="ECO:0000256" key="1">
    <source>
        <dbReference type="SAM" id="MobiDB-lite"/>
    </source>
</evidence>
<accession>A0A4R8QIC7</accession>
<dbReference type="InterPro" id="IPR036869">
    <property type="entry name" value="J_dom_sf"/>
</dbReference>
<dbReference type="Proteomes" id="UP000295083">
    <property type="component" value="Unassembled WGS sequence"/>
</dbReference>
<dbReference type="InterPro" id="IPR050817">
    <property type="entry name" value="DjlA_DnaK_co-chaperone"/>
</dbReference>
<dbReference type="InterPro" id="IPR018253">
    <property type="entry name" value="DnaJ_domain_CS"/>
</dbReference>
<dbReference type="CDD" id="cd06257">
    <property type="entry name" value="DnaJ"/>
    <property type="match status" value="1"/>
</dbReference>
<evidence type="ECO:0000313" key="5">
    <source>
        <dbReference type="Proteomes" id="UP000295083"/>
    </source>
</evidence>
<keyword evidence="2" id="KW-0812">Transmembrane</keyword>
<dbReference type="SUPFAM" id="SSF46565">
    <property type="entry name" value="Chaperone J-domain"/>
    <property type="match status" value="1"/>
</dbReference>
<dbReference type="PROSITE" id="PS50076">
    <property type="entry name" value="DNAJ_2"/>
    <property type="match status" value="1"/>
</dbReference>
<keyword evidence="5" id="KW-1185">Reference proteome</keyword>
<dbReference type="PANTHER" id="PTHR24074">
    <property type="entry name" value="CO-CHAPERONE PROTEIN DJLA"/>
    <property type="match status" value="1"/>
</dbReference>
<dbReference type="InterPro" id="IPR001623">
    <property type="entry name" value="DnaJ_domain"/>
</dbReference>
<comment type="caution">
    <text evidence="4">The sequence shown here is derived from an EMBL/GenBank/DDBJ whole genome shotgun (WGS) entry which is preliminary data.</text>
</comment>
<feature type="domain" description="J" evidence="3">
    <location>
        <begin position="50"/>
        <end position="122"/>
    </location>
</feature>
<dbReference type="AlphaFoldDB" id="A0A4R8QIC7"/>
<name>A0A4R8QIC7_9PEZI</name>
<proteinExistence type="predicted"/>
<keyword evidence="2" id="KW-1133">Transmembrane helix</keyword>
<evidence type="ECO:0000313" key="4">
    <source>
        <dbReference type="EMBL" id="TDZ35265.1"/>
    </source>
</evidence>
<gene>
    <name evidence="4" type="primary">JID1-1</name>
    <name evidence="4" type="ORF">C8035_v009783</name>
</gene>
<dbReference type="Pfam" id="PF00226">
    <property type="entry name" value="DnaJ"/>
    <property type="match status" value="1"/>
</dbReference>
<dbReference type="SMART" id="SM00271">
    <property type="entry name" value="DnaJ"/>
    <property type="match status" value="1"/>
</dbReference>
<protein>
    <submittedName>
        <fullName evidence="4">J domain-containing protein 1</fullName>
    </submittedName>
</protein>
<organism evidence="4 5">
    <name type="scientific">Colletotrichum spinosum</name>
    <dbReference type="NCBI Taxonomy" id="1347390"/>
    <lineage>
        <taxon>Eukaryota</taxon>
        <taxon>Fungi</taxon>
        <taxon>Dikarya</taxon>
        <taxon>Ascomycota</taxon>
        <taxon>Pezizomycotina</taxon>
        <taxon>Sordariomycetes</taxon>
        <taxon>Hypocreomycetidae</taxon>
        <taxon>Glomerellales</taxon>
        <taxon>Glomerellaceae</taxon>
        <taxon>Colletotrichum</taxon>
        <taxon>Colletotrichum orbiculare species complex</taxon>
    </lineage>
</organism>
<dbReference type="PROSITE" id="PS00636">
    <property type="entry name" value="DNAJ_1"/>
    <property type="match status" value="1"/>
</dbReference>
<feature type="transmembrane region" description="Helical" evidence="2">
    <location>
        <begin position="162"/>
        <end position="185"/>
    </location>
</feature>
<evidence type="ECO:0000259" key="3">
    <source>
        <dbReference type="PROSITE" id="PS50076"/>
    </source>
</evidence>
<reference evidence="4 5" key="1">
    <citation type="submission" date="2018-11" db="EMBL/GenBank/DDBJ databases">
        <title>Genome sequence and assembly of Colletotrichum spinosum.</title>
        <authorList>
            <person name="Gan P."/>
            <person name="Shirasu K."/>
        </authorList>
    </citation>
    <scope>NUCLEOTIDE SEQUENCE [LARGE SCALE GENOMIC DNA]</scope>
    <source>
        <strain evidence="4 5">CBS 515.97</strain>
    </source>
</reference>
<dbReference type="EMBL" id="QAPG01000043">
    <property type="protein sequence ID" value="TDZ35265.1"/>
    <property type="molecule type" value="Genomic_DNA"/>
</dbReference>
<sequence>MAPLFKLPGASQSVLKAQQRYLHLDRQSPQSCPARHLHDTAPWPRGPHPSPHEILGAEPDKPYSKRNFHRLVKLYHPDLHGVNETSVAGISRAGRLERYRLVVEAHEILSDPQKRLLYEKYGLGWTLSRHGARSTPRPYYAARGYRQHYHQPSAEAAPERQIPIFASNATIVIILIAMAMAGAIVQLERARKAQWDFKVRDIALQEAITRDLEDLALRLEGKPRDTRILEFLARRELNSRTSRDTSFFGFDPSENICRH</sequence>
<feature type="region of interest" description="Disordered" evidence="1">
    <location>
        <begin position="26"/>
        <end position="53"/>
    </location>
</feature>
<evidence type="ECO:0000256" key="2">
    <source>
        <dbReference type="SAM" id="Phobius"/>
    </source>
</evidence>
<dbReference type="Gene3D" id="1.10.287.110">
    <property type="entry name" value="DnaJ domain"/>
    <property type="match status" value="1"/>
</dbReference>
<keyword evidence="2" id="KW-0472">Membrane</keyword>
<dbReference type="PRINTS" id="PR00625">
    <property type="entry name" value="JDOMAIN"/>
</dbReference>